<dbReference type="Proteomes" id="UP000317593">
    <property type="component" value="Unassembled WGS sequence"/>
</dbReference>
<keyword evidence="5" id="KW-1185">Reference proteome</keyword>
<dbReference type="Gene3D" id="4.10.520.10">
    <property type="entry name" value="IHF-like DNA-binding proteins"/>
    <property type="match status" value="1"/>
</dbReference>
<feature type="domain" description="Bvu-2165-like IHF-HU-like DNA-binding" evidence="3">
    <location>
        <begin position="1"/>
        <end position="121"/>
    </location>
</feature>
<gene>
    <name evidence="4" type="ORF">SAMN06265218_101297</name>
</gene>
<dbReference type="Pfam" id="PF14734">
    <property type="entry name" value="DUF4469"/>
    <property type="match status" value="1"/>
</dbReference>
<evidence type="ECO:0000259" key="3">
    <source>
        <dbReference type="Pfam" id="PF14848"/>
    </source>
</evidence>
<proteinExistence type="predicted"/>
<dbReference type="Pfam" id="PF14848">
    <property type="entry name" value="HU-DNA_bdg"/>
    <property type="match status" value="1"/>
</dbReference>
<evidence type="ECO:0000256" key="1">
    <source>
        <dbReference type="ARBA" id="ARBA00023125"/>
    </source>
</evidence>
<dbReference type="CDD" id="cd12843">
    <property type="entry name" value="Bvu_2165_C_like"/>
    <property type="match status" value="1"/>
</dbReference>
<accession>A0A521AR34</accession>
<dbReference type="Gene3D" id="2.70.50.70">
    <property type="match status" value="1"/>
</dbReference>
<feature type="domain" description="DUF4469" evidence="2">
    <location>
        <begin position="130"/>
        <end position="224"/>
    </location>
</feature>
<keyword evidence="1 4" id="KW-0238">DNA-binding</keyword>
<name>A0A521AR34_9BACT</name>
<dbReference type="OrthoDB" id="1115238at2"/>
<reference evidence="4 5" key="1">
    <citation type="submission" date="2017-05" db="EMBL/GenBank/DDBJ databases">
        <authorList>
            <person name="Varghese N."/>
            <person name="Submissions S."/>
        </authorList>
    </citation>
    <scope>NUCLEOTIDE SEQUENCE [LARGE SCALE GENOMIC DNA]</scope>
    <source>
        <strain evidence="4 5">DSM 21194</strain>
    </source>
</reference>
<sequence>MLYYRLYNNPFTTDDPDDRLARPVDVTMNTRKDLIEDITAPGSILKPTETNAVIDNYWKRIILYLREGEGYTDEYIRTRFGISGIFTSEDDQFEPGRHEILIKLVPKSTVTEIAGDIPVRKLTGGGVTPEIDEVNDWASGTIDEVLTPGDVLEITGSNLKIYDNIEDEGVFFVPQSGDDKTEAPQIHTNEPTTLALRIPEELSPGTYRLEVRNTPRNGNQLRSTIFTPRLIVQ</sequence>
<dbReference type="InterPro" id="IPR049893">
    <property type="entry name" value="Bvu_2165-like_IHF-HU-DNA_bdg"/>
</dbReference>
<dbReference type="EMBL" id="FXTH01000001">
    <property type="protein sequence ID" value="SMO37236.1"/>
    <property type="molecule type" value="Genomic_DNA"/>
</dbReference>
<dbReference type="GO" id="GO:0003677">
    <property type="term" value="F:DNA binding"/>
    <property type="evidence" value="ECO:0007669"/>
    <property type="project" value="UniProtKB-KW"/>
</dbReference>
<evidence type="ECO:0000259" key="2">
    <source>
        <dbReference type="Pfam" id="PF14734"/>
    </source>
</evidence>
<dbReference type="InterPro" id="IPR027824">
    <property type="entry name" value="DUF4469"/>
</dbReference>
<evidence type="ECO:0000313" key="5">
    <source>
        <dbReference type="Proteomes" id="UP000317593"/>
    </source>
</evidence>
<dbReference type="AlphaFoldDB" id="A0A521AR34"/>
<protein>
    <submittedName>
        <fullName evidence="4">DNA-binding domain-containing protein</fullName>
    </submittedName>
</protein>
<evidence type="ECO:0000313" key="4">
    <source>
        <dbReference type="EMBL" id="SMO37236.1"/>
    </source>
</evidence>
<organism evidence="4 5">
    <name type="scientific">Fodinibius sediminis</name>
    <dbReference type="NCBI Taxonomy" id="1214077"/>
    <lineage>
        <taxon>Bacteria</taxon>
        <taxon>Pseudomonadati</taxon>
        <taxon>Balneolota</taxon>
        <taxon>Balneolia</taxon>
        <taxon>Balneolales</taxon>
        <taxon>Balneolaceae</taxon>
        <taxon>Fodinibius</taxon>
    </lineage>
</organism>
<dbReference type="RefSeq" id="WP_142712755.1">
    <property type="nucleotide sequence ID" value="NZ_FXTH01000001.1"/>
</dbReference>
<dbReference type="InterPro" id="IPR010992">
    <property type="entry name" value="IHF-like_DNA-bd_dom_sf"/>
</dbReference>